<protein>
    <submittedName>
        <fullName evidence="1">Uncharacterized protein</fullName>
    </submittedName>
</protein>
<dbReference type="AlphaFoldDB" id="A0A0F9I2V1"/>
<name>A0A0F9I2V1_9ZZZZ</name>
<gene>
    <name evidence="1" type="ORF">LCGC14_1927300</name>
</gene>
<evidence type="ECO:0000313" key="1">
    <source>
        <dbReference type="EMBL" id="KKL88180.1"/>
    </source>
</evidence>
<proteinExistence type="predicted"/>
<comment type="caution">
    <text evidence="1">The sequence shown here is derived from an EMBL/GenBank/DDBJ whole genome shotgun (WGS) entry which is preliminary data.</text>
</comment>
<dbReference type="EMBL" id="LAZR01020639">
    <property type="protein sequence ID" value="KKL88180.1"/>
    <property type="molecule type" value="Genomic_DNA"/>
</dbReference>
<reference evidence="1" key="1">
    <citation type="journal article" date="2015" name="Nature">
        <title>Complex archaea that bridge the gap between prokaryotes and eukaryotes.</title>
        <authorList>
            <person name="Spang A."/>
            <person name="Saw J.H."/>
            <person name="Jorgensen S.L."/>
            <person name="Zaremba-Niedzwiedzka K."/>
            <person name="Martijn J."/>
            <person name="Lind A.E."/>
            <person name="van Eijk R."/>
            <person name="Schleper C."/>
            <person name="Guy L."/>
            <person name="Ettema T.J."/>
        </authorList>
    </citation>
    <scope>NUCLEOTIDE SEQUENCE</scope>
</reference>
<accession>A0A0F9I2V1</accession>
<sequence length="143" mass="16299">MLECKHGIDSLRPCISCNRVGDFRVTSICKHRENEETCTVCREEFAEGQAKQPAFDKPANKNLTWVYLKEYAEEVVVHSDLRTLMPITKYNSGVHITSEIDKLKGACYLLRTEATKTEVHSEPKLATLHVCTEHVVVVDWTAY</sequence>
<organism evidence="1">
    <name type="scientific">marine sediment metagenome</name>
    <dbReference type="NCBI Taxonomy" id="412755"/>
    <lineage>
        <taxon>unclassified sequences</taxon>
        <taxon>metagenomes</taxon>
        <taxon>ecological metagenomes</taxon>
    </lineage>
</organism>